<feature type="domain" description="Amine oxidase" evidence="4">
    <location>
        <begin position="2"/>
        <end position="249"/>
    </location>
</feature>
<evidence type="ECO:0000313" key="5">
    <source>
        <dbReference type="EMBL" id="NYK10600.1"/>
    </source>
</evidence>
<accession>A0A853DWH0</accession>
<comment type="function">
    <text evidence="1">Probable oxidoreductase that may play a role as regulator of mitochondrial function.</text>
</comment>
<dbReference type="Pfam" id="PF01593">
    <property type="entry name" value="Amino_oxidase"/>
    <property type="match status" value="1"/>
</dbReference>
<comment type="caution">
    <text evidence="5">The sequence shown here is derived from an EMBL/GenBank/DDBJ whole genome shotgun (WGS) entry which is preliminary data.</text>
</comment>
<dbReference type="PANTHER" id="PTHR10668">
    <property type="entry name" value="PHYTOENE DEHYDROGENASE"/>
    <property type="match status" value="1"/>
</dbReference>
<dbReference type="SUPFAM" id="SSF51905">
    <property type="entry name" value="FAD/NAD(P)-binding domain"/>
    <property type="match status" value="1"/>
</dbReference>
<dbReference type="EMBL" id="JACCHJ010000001">
    <property type="protein sequence ID" value="NYK10600.1"/>
    <property type="molecule type" value="Genomic_DNA"/>
</dbReference>
<evidence type="ECO:0000256" key="1">
    <source>
        <dbReference type="ARBA" id="ARBA00037217"/>
    </source>
</evidence>
<sequence>MTLARAGVPVEVFEATADYGGALRSTEFGETGAVIDLGSAVHPFVAASPFFTEWAALERVPYVTPDISYAHPLPRGAATIAYRDLERTIDSLGADGDAWRRLFSIAVDHPIQVSAVATQPVLRTALKPWTALPMAQGIVRALLGHPRPSNGRAAALFAGVAAHSGAPLGGASSASVGLVLGVLAHTSGWPLPIGGAGRLADALVADLRAHGGVLHLQRPVRHWDDLPPADVVLLATSARDAERILATGPGRRTRARRTLFPGPGVFKLDLLLSEPLPWLNQEVRQSPTVHLGGPAAELRHAEREVAAGRLPAKPFVMLTQPTVVDPSRGRGRHTAWAYTRVPAGCPLDMTEQILDRIEEFAPGARDVILSITATRPAELEALNPSLIGGDILAGTTRGLAFARRPTLHPAPWRTPVRGVYHCSSAVAPGPGVHGMVGHLAALDALRTHFNLAAPALGSTRT</sequence>
<protein>
    <recommendedName>
        <fullName evidence="3">Pyridine nucleotide-disulfide oxidoreductase domain-containing protein 2</fullName>
    </recommendedName>
</protein>
<evidence type="ECO:0000313" key="6">
    <source>
        <dbReference type="Proteomes" id="UP000521075"/>
    </source>
</evidence>
<dbReference type="AlphaFoldDB" id="A0A853DWH0"/>
<evidence type="ECO:0000259" key="4">
    <source>
        <dbReference type="Pfam" id="PF01593"/>
    </source>
</evidence>
<dbReference type="PANTHER" id="PTHR10668:SF105">
    <property type="entry name" value="DEHYDROGENASE-RELATED"/>
    <property type="match status" value="1"/>
</dbReference>
<organism evidence="5 6">
    <name type="scientific">Leifsonia naganoensis</name>
    <dbReference type="NCBI Taxonomy" id="150025"/>
    <lineage>
        <taxon>Bacteria</taxon>
        <taxon>Bacillati</taxon>
        <taxon>Actinomycetota</taxon>
        <taxon>Actinomycetes</taxon>
        <taxon>Micrococcales</taxon>
        <taxon>Microbacteriaceae</taxon>
        <taxon>Leifsonia</taxon>
    </lineage>
</organism>
<dbReference type="InterPro" id="IPR002937">
    <property type="entry name" value="Amino_oxidase"/>
</dbReference>
<comment type="subunit">
    <text evidence="2">Interacts with COX5B; this interaction may contribute to localize PYROXD2 to the inner face of the inner mitochondrial membrane.</text>
</comment>
<evidence type="ECO:0000256" key="3">
    <source>
        <dbReference type="ARBA" id="ARBA00040298"/>
    </source>
</evidence>
<keyword evidence="6" id="KW-1185">Reference proteome</keyword>
<evidence type="ECO:0000256" key="2">
    <source>
        <dbReference type="ARBA" id="ARBA00038825"/>
    </source>
</evidence>
<dbReference type="GO" id="GO:0016491">
    <property type="term" value="F:oxidoreductase activity"/>
    <property type="evidence" value="ECO:0007669"/>
    <property type="project" value="InterPro"/>
</dbReference>
<proteinExistence type="predicted"/>
<dbReference type="Proteomes" id="UP000521075">
    <property type="component" value="Unassembled WGS sequence"/>
</dbReference>
<gene>
    <name evidence="5" type="ORF">HNR14_002481</name>
</gene>
<reference evidence="5 6" key="1">
    <citation type="submission" date="2020-07" db="EMBL/GenBank/DDBJ databases">
        <title>Sequencing the genomes of 1000 actinobacteria strains.</title>
        <authorList>
            <person name="Klenk H.-P."/>
        </authorList>
    </citation>
    <scope>NUCLEOTIDE SEQUENCE [LARGE SCALE GENOMIC DNA]</scope>
    <source>
        <strain evidence="5 6">DSM 15166</strain>
    </source>
</reference>
<name>A0A853DWH0_9MICO</name>
<dbReference type="InterPro" id="IPR036188">
    <property type="entry name" value="FAD/NAD-bd_sf"/>
</dbReference>